<dbReference type="EMBL" id="FOYZ01000002">
    <property type="protein sequence ID" value="SFR62620.1"/>
    <property type="molecule type" value="Genomic_DNA"/>
</dbReference>
<organism evidence="5 6">
    <name type="scientific">Anaeromicropila populeti</name>
    <dbReference type="NCBI Taxonomy" id="37658"/>
    <lineage>
        <taxon>Bacteria</taxon>
        <taxon>Bacillati</taxon>
        <taxon>Bacillota</taxon>
        <taxon>Clostridia</taxon>
        <taxon>Lachnospirales</taxon>
        <taxon>Lachnospiraceae</taxon>
        <taxon>Anaeromicropila</taxon>
    </lineage>
</organism>
<dbReference type="GO" id="GO:0004888">
    <property type="term" value="F:transmembrane signaling receptor activity"/>
    <property type="evidence" value="ECO:0007669"/>
    <property type="project" value="InterPro"/>
</dbReference>
<accession>A0A1I6I8B1</accession>
<dbReference type="STRING" id="37658.SAMN05661086_00507"/>
<dbReference type="Gene3D" id="1.10.287.950">
    <property type="entry name" value="Methyl-accepting chemotaxis protein"/>
    <property type="match status" value="1"/>
</dbReference>
<gene>
    <name evidence="5" type="ORF">SAMN05661086_00507</name>
</gene>
<dbReference type="SUPFAM" id="SSF103190">
    <property type="entry name" value="Sensory domain-like"/>
    <property type="match status" value="1"/>
</dbReference>
<proteinExistence type="inferred from homology"/>
<reference evidence="5 6" key="1">
    <citation type="submission" date="2016-10" db="EMBL/GenBank/DDBJ databases">
        <authorList>
            <person name="de Groot N.N."/>
        </authorList>
    </citation>
    <scope>NUCLEOTIDE SEQUENCE [LARGE SCALE GENOMIC DNA]</scope>
    <source>
        <strain evidence="5 6">743A</strain>
    </source>
</reference>
<comment type="similarity">
    <text evidence="2">Belongs to the methyl-accepting chemotaxis (MCP) protein family.</text>
</comment>
<dbReference type="GO" id="GO:0007165">
    <property type="term" value="P:signal transduction"/>
    <property type="evidence" value="ECO:0007669"/>
    <property type="project" value="UniProtKB-KW"/>
</dbReference>
<evidence type="ECO:0000313" key="5">
    <source>
        <dbReference type="EMBL" id="SFR62620.1"/>
    </source>
</evidence>
<keyword evidence="6" id="KW-1185">Reference proteome</keyword>
<dbReference type="InterPro" id="IPR004090">
    <property type="entry name" value="Chemotax_Me-accpt_rcpt"/>
</dbReference>
<dbReference type="PROSITE" id="PS50111">
    <property type="entry name" value="CHEMOTAXIS_TRANSDUC_2"/>
    <property type="match status" value="1"/>
</dbReference>
<protein>
    <submittedName>
        <fullName evidence="5">Methyl-accepting chemotaxis protein</fullName>
    </submittedName>
</protein>
<feature type="domain" description="Methyl-accepting transducer" evidence="4">
    <location>
        <begin position="113"/>
        <end position="342"/>
    </location>
</feature>
<dbReference type="SMART" id="SM00283">
    <property type="entry name" value="MA"/>
    <property type="match status" value="1"/>
</dbReference>
<dbReference type="GO" id="GO:0016020">
    <property type="term" value="C:membrane"/>
    <property type="evidence" value="ECO:0007669"/>
    <property type="project" value="InterPro"/>
</dbReference>
<evidence type="ECO:0000256" key="2">
    <source>
        <dbReference type="ARBA" id="ARBA00029447"/>
    </source>
</evidence>
<evidence type="ECO:0000256" key="1">
    <source>
        <dbReference type="ARBA" id="ARBA00022500"/>
    </source>
</evidence>
<dbReference type="InterPro" id="IPR029151">
    <property type="entry name" value="Sensor-like_sf"/>
</dbReference>
<dbReference type="PANTHER" id="PTHR43531:SF11">
    <property type="entry name" value="METHYL-ACCEPTING CHEMOTAXIS PROTEIN 3"/>
    <property type="match status" value="1"/>
</dbReference>
<keyword evidence="1" id="KW-0145">Chemotaxis</keyword>
<dbReference type="InterPro" id="IPR004089">
    <property type="entry name" value="MCPsignal_dom"/>
</dbReference>
<dbReference type="Proteomes" id="UP000199659">
    <property type="component" value="Unassembled WGS sequence"/>
</dbReference>
<dbReference type="Gene3D" id="3.30.450.20">
    <property type="entry name" value="PAS domain"/>
    <property type="match status" value="1"/>
</dbReference>
<dbReference type="GO" id="GO:0006935">
    <property type="term" value="P:chemotaxis"/>
    <property type="evidence" value="ECO:0007669"/>
    <property type="project" value="UniProtKB-KW"/>
</dbReference>
<dbReference type="PRINTS" id="PR00260">
    <property type="entry name" value="CHEMTRNSDUCR"/>
</dbReference>
<evidence type="ECO:0000259" key="4">
    <source>
        <dbReference type="PROSITE" id="PS50111"/>
    </source>
</evidence>
<dbReference type="SUPFAM" id="SSF58104">
    <property type="entry name" value="Methyl-accepting chemotaxis protein (MCP) signaling domain"/>
    <property type="match status" value="1"/>
</dbReference>
<dbReference type="RefSeq" id="WP_177214507.1">
    <property type="nucleotide sequence ID" value="NZ_FOYZ01000002.1"/>
</dbReference>
<evidence type="ECO:0000313" key="6">
    <source>
        <dbReference type="Proteomes" id="UP000199659"/>
    </source>
</evidence>
<dbReference type="PANTHER" id="PTHR43531">
    <property type="entry name" value="PROTEIN ICFG"/>
    <property type="match status" value="1"/>
</dbReference>
<name>A0A1I6I8B1_9FIRM</name>
<keyword evidence="3" id="KW-0807">Transducer</keyword>
<evidence type="ECO:0000256" key="3">
    <source>
        <dbReference type="PROSITE-ProRule" id="PRU00284"/>
    </source>
</evidence>
<sequence>MFQNKRRLEELIAEYNRMLDYTQDMAKGNLEIHMDEMKEGELSQLAEHITTISQYLDCYISEVSRVLSHLSVGDLSVKVSKETNFQGDFISIKNALKKIIFSLNTTFEKVGTLADKIQMVCELAAKESNEVAEHAEQQAKGISDLSEAIHHISNNVAENAQRTKLVAEYISKAKAESVEGTLYVEDMLRSMGEVTTASQNIKNIIELINAISSQTELLSLNASIEAARAGEAGKGFAVVASEIGKLAIQTTDAVNQTTALVGESLDRVAESERIVQKTAWNFQNIKSEVEKATQESESIVASTKEQESSLKKMVDIVEQISALVQNNAAFAEENASNSTELLEQTSELKKMLEYFILSGQENMRIQDEKHIKQYAEGVIAKLAGRLEREEEFNKTLEKVIEKQDMIECIYIIGENGLQISETVMNPKIDQSVLGEFTPALPGQDHSNKKYFMKGLRLNGAVYDSFRYISGATGNLCKTFAKVFTLKTGQRYVLCVDINCMK</sequence>
<dbReference type="Pfam" id="PF00015">
    <property type="entry name" value="MCPsignal"/>
    <property type="match status" value="1"/>
</dbReference>
<dbReference type="AlphaFoldDB" id="A0A1I6I8B1"/>
<dbReference type="InterPro" id="IPR051310">
    <property type="entry name" value="MCP_chemotaxis"/>
</dbReference>